<dbReference type="RefSeq" id="WP_191893433.1">
    <property type="nucleotide sequence ID" value="NZ_BOOL01000008.1"/>
</dbReference>
<name>A0ABQ4H4Z5_9ACTN</name>
<protein>
    <submittedName>
        <fullName evidence="1">Uncharacterized protein</fullName>
    </submittedName>
</protein>
<evidence type="ECO:0000313" key="2">
    <source>
        <dbReference type="Proteomes" id="UP000633041"/>
    </source>
</evidence>
<organism evidence="1 2">
    <name type="scientific">Planomonospora parontospora subsp. parontospora</name>
    <dbReference type="NCBI Taxonomy" id="97194"/>
    <lineage>
        <taxon>Bacteria</taxon>
        <taxon>Bacillati</taxon>
        <taxon>Actinomycetota</taxon>
        <taxon>Actinomycetes</taxon>
        <taxon>Streptosporangiales</taxon>
        <taxon>Streptosporangiaceae</taxon>
        <taxon>Planomonospora</taxon>
    </lineage>
</organism>
<evidence type="ECO:0000313" key="1">
    <source>
        <dbReference type="EMBL" id="GII07202.1"/>
    </source>
</evidence>
<gene>
    <name evidence="1" type="ORF">Ppa06_10000</name>
</gene>
<dbReference type="EMBL" id="BOOL01000008">
    <property type="protein sequence ID" value="GII07202.1"/>
    <property type="molecule type" value="Genomic_DNA"/>
</dbReference>
<dbReference type="Proteomes" id="UP000633041">
    <property type="component" value="Unassembled WGS sequence"/>
</dbReference>
<sequence length="172" mass="18981">MSVEDMVDLGQLVMAGLAFVIAIQTIRYAARQTAAVAEQAKIGNEMAGTSNLNPVLAGHQQVMQLLIDHPELYPYFRESKQPPRRGKVRNRVLVTAEMLADVLNTGLHVSRQIPAVNGGLDPWPGYCSDVMSTCPALREMVEAHPDWWPNLGALQSRRPVQASVRRRSQGVL</sequence>
<reference evidence="1 2" key="1">
    <citation type="submission" date="2021-01" db="EMBL/GenBank/DDBJ databases">
        <title>Whole genome shotgun sequence of Planomonospora parontospora subsp. parontospora NBRC 13880.</title>
        <authorList>
            <person name="Komaki H."/>
            <person name="Tamura T."/>
        </authorList>
    </citation>
    <scope>NUCLEOTIDE SEQUENCE [LARGE SCALE GENOMIC DNA]</scope>
    <source>
        <strain evidence="1 2">NBRC 13880</strain>
    </source>
</reference>
<keyword evidence="2" id="KW-1185">Reference proteome</keyword>
<comment type="caution">
    <text evidence="1">The sequence shown here is derived from an EMBL/GenBank/DDBJ whole genome shotgun (WGS) entry which is preliminary data.</text>
</comment>
<accession>A0ABQ4H4Z5</accession>
<proteinExistence type="predicted"/>